<reference evidence="2" key="1">
    <citation type="submission" date="2022-01" db="EMBL/GenBank/DDBJ databases">
        <authorList>
            <person name="King R."/>
        </authorList>
    </citation>
    <scope>NUCLEOTIDE SEQUENCE</scope>
</reference>
<sequence>MGGIKNLPIRNLQQIPAHMRRNLFTNLPDKWKLEAFRKFYEKTGYHLNDFEKWSDFKVCKSPKITNIKLDNTQHKVIVMDILTEIETLAKPENIPLSLWRMTGQMYPKISFEARTQLIQEKMKPNNIEGLQPDNYDIVNRSFSSIEDFLSSRASTIPNRLSTTPTQEEEKRVNANTRNVKLTIPPRDAVTTHRSPPPSPTPPSRNEVNEETQEDRDARMRGSAHKANSPTSSPTHLEISMAVTRTLRTRNPRRTYTPENQDRPRSPRLIGDFVEEAVLVTPSVNFKITTQPLVEEIPAMPAHFNLAYAEGLRSLQSEERNNSLMEVELHPMGRLLEKRRRSNDPLPDTEENQSGATTKQAKDNDGFIVPKKSSKWSEMIKQRCEIKPVETANRFNPISDQAQPGPSETSGIKETRPTPPISSSCSSSEDEEEQVLITKSNPKKNKANKNNKTQKLNKNNPKTKQNNTNQPKKNQKPPPIVIQGIITDRRRFLEEIRSIAEETVFFKYGHNSTLLYAENEEDYVKLRDKFKTESVPFHTYTQRKDKSHAFVVRGLDFEPEASEVTTDLLEQHQIVAKEVFRLRTRMGGIKNLPIRNLQQIPAHMRRNLFTNLPDKWKLEAFRKFYEKTGYHLNDFEKWSDFKVCKSPKITNIKLDNTQHKVIVMDILTEIETLAKPENIPLSLWRMTGQMYPKISFEARTQLIQEKMKPNNIEGLQPDNYDIVNRSFSSIEDFLSSRASTIPNRLSTTPTQEEEKRVNANTRNVKLTIPPRDAVTTHRSPPPSPTPPSRNEVNEETQEDRDARMRGSAHKSNSPTSSPTHLEISMAVTRTLRTRNPRRTYTPENQDRPRSPRLIGDFVEEAV</sequence>
<dbReference type="OrthoDB" id="6781223at2759"/>
<dbReference type="Proteomes" id="UP001153737">
    <property type="component" value="Chromosome 5"/>
</dbReference>
<feature type="region of interest" description="Disordered" evidence="1">
    <location>
        <begin position="390"/>
        <end position="478"/>
    </location>
</feature>
<evidence type="ECO:0000256" key="1">
    <source>
        <dbReference type="SAM" id="MobiDB-lite"/>
    </source>
</evidence>
<gene>
    <name evidence="2" type="ORF">PHAECO_LOCUS9130</name>
</gene>
<feature type="region of interest" description="Disordered" evidence="1">
    <location>
        <begin position="156"/>
        <end position="267"/>
    </location>
</feature>
<protein>
    <submittedName>
        <fullName evidence="2">Uncharacterized protein</fullName>
    </submittedName>
</protein>
<keyword evidence="3" id="KW-1185">Reference proteome</keyword>
<feature type="compositionally biased region" description="Low complexity" evidence="1">
    <location>
        <begin position="449"/>
        <end position="471"/>
    </location>
</feature>
<feature type="region of interest" description="Disordered" evidence="1">
    <location>
        <begin position="327"/>
        <end position="373"/>
    </location>
</feature>
<feature type="compositionally biased region" description="Polar residues" evidence="1">
    <location>
        <begin position="225"/>
        <end position="234"/>
    </location>
</feature>
<evidence type="ECO:0000313" key="2">
    <source>
        <dbReference type="EMBL" id="CAG9822054.1"/>
    </source>
</evidence>
<feature type="region of interest" description="Disordered" evidence="1">
    <location>
        <begin position="740"/>
        <end position="861"/>
    </location>
</feature>
<feature type="compositionally biased region" description="Polar residues" evidence="1">
    <location>
        <begin position="808"/>
        <end position="818"/>
    </location>
</feature>
<reference evidence="2" key="2">
    <citation type="submission" date="2022-10" db="EMBL/GenBank/DDBJ databases">
        <authorList>
            <consortium name="ENA_rothamsted_submissions"/>
            <consortium name="culmorum"/>
            <person name="King R."/>
        </authorList>
    </citation>
    <scope>NUCLEOTIDE SEQUENCE</scope>
</reference>
<accession>A0A9N9X441</accession>
<feature type="compositionally biased region" description="Polar residues" evidence="1">
    <location>
        <begin position="392"/>
        <end position="409"/>
    </location>
</feature>
<feature type="compositionally biased region" description="Polar residues" evidence="1">
    <location>
        <begin position="156"/>
        <end position="165"/>
    </location>
</feature>
<dbReference type="AlphaFoldDB" id="A0A9N9X441"/>
<feature type="compositionally biased region" description="Polar residues" evidence="1">
    <location>
        <begin position="740"/>
        <end position="749"/>
    </location>
</feature>
<name>A0A9N9X441_PHACE</name>
<evidence type="ECO:0000313" key="3">
    <source>
        <dbReference type="Proteomes" id="UP001153737"/>
    </source>
</evidence>
<organism evidence="2 3">
    <name type="scientific">Phaedon cochleariae</name>
    <name type="common">Mustard beetle</name>
    <dbReference type="NCBI Taxonomy" id="80249"/>
    <lineage>
        <taxon>Eukaryota</taxon>
        <taxon>Metazoa</taxon>
        <taxon>Ecdysozoa</taxon>
        <taxon>Arthropoda</taxon>
        <taxon>Hexapoda</taxon>
        <taxon>Insecta</taxon>
        <taxon>Pterygota</taxon>
        <taxon>Neoptera</taxon>
        <taxon>Endopterygota</taxon>
        <taxon>Coleoptera</taxon>
        <taxon>Polyphaga</taxon>
        <taxon>Cucujiformia</taxon>
        <taxon>Chrysomeloidea</taxon>
        <taxon>Chrysomelidae</taxon>
        <taxon>Chrysomelinae</taxon>
        <taxon>Chrysomelini</taxon>
        <taxon>Phaedon</taxon>
    </lineage>
</organism>
<proteinExistence type="predicted"/>
<dbReference type="EMBL" id="OU896711">
    <property type="protein sequence ID" value="CAG9822054.1"/>
    <property type="molecule type" value="Genomic_DNA"/>
</dbReference>